<name>A0ABR7AYQ7_9PSED</name>
<protein>
    <submittedName>
        <fullName evidence="1">Uncharacterized protein</fullName>
    </submittedName>
</protein>
<proteinExistence type="predicted"/>
<sequence>MNTVVSEENRIWLITRMGYYIGEYLVCLYDGLWLVDKDPSSQSFAKYVVGDFSFEGVIDRVVDPFEMAQYYVNTRAPRFLKQEIEKKLVRK</sequence>
<reference evidence="1 2" key="1">
    <citation type="submission" date="2020-08" db="EMBL/GenBank/DDBJ databases">
        <title>Putative novel bacterial strains isolated from necrotic wheat leaf tissues caused by Xanthomonas translucens.</title>
        <authorList>
            <person name="Tambong J.T."/>
        </authorList>
    </citation>
    <scope>NUCLEOTIDE SEQUENCE [LARGE SCALE GENOMIC DNA]</scope>
    <source>
        <strain evidence="1 2">DOAB 1069</strain>
    </source>
</reference>
<dbReference type="RefSeq" id="WP_187521260.1">
    <property type="nucleotide sequence ID" value="NZ_JACONW010000033.1"/>
</dbReference>
<comment type="caution">
    <text evidence="1">The sequence shown here is derived from an EMBL/GenBank/DDBJ whole genome shotgun (WGS) entry which is preliminary data.</text>
</comment>
<organism evidence="1 2">
    <name type="scientific">Pseudomonas folii</name>
    <dbReference type="NCBI Taxonomy" id="2762593"/>
    <lineage>
        <taxon>Bacteria</taxon>
        <taxon>Pseudomonadati</taxon>
        <taxon>Pseudomonadota</taxon>
        <taxon>Gammaproteobacteria</taxon>
        <taxon>Pseudomonadales</taxon>
        <taxon>Pseudomonadaceae</taxon>
        <taxon>Pseudomonas</taxon>
    </lineage>
</organism>
<gene>
    <name evidence="1" type="ORF">H8S59_09580</name>
</gene>
<dbReference type="Proteomes" id="UP000651852">
    <property type="component" value="Unassembled WGS sequence"/>
</dbReference>
<evidence type="ECO:0000313" key="1">
    <source>
        <dbReference type="EMBL" id="MBC3950019.1"/>
    </source>
</evidence>
<evidence type="ECO:0000313" key="2">
    <source>
        <dbReference type="Proteomes" id="UP000651852"/>
    </source>
</evidence>
<dbReference type="EMBL" id="JACONW010000033">
    <property type="protein sequence ID" value="MBC3950019.1"/>
    <property type="molecule type" value="Genomic_DNA"/>
</dbReference>
<keyword evidence="2" id="KW-1185">Reference proteome</keyword>
<accession>A0ABR7AYQ7</accession>